<dbReference type="Gene3D" id="1.25.40.10">
    <property type="entry name" value="Tetratricopeptide repeat domain"/>
    <property type="match status" value="2"/>
</dbReference>
<sequence length="143" mass="15334">MIMALAKHRSAAEVVDLFRDMMAAGVTPNEVTLAVVTSSCSRIDIRAAWIAKVVHAAAAKCRLDGLLLVHGYAVCSNYDDVEALFVVMPEKSTGTWNVLMKGYVKAGCIKSARSIFGRIPEKDTVSWGTLIDGYLLAGSLEAA</sequence>
<dbReference type="InterPro" id="IPR046960">
    <property type="entry name" value="PPR_At4g14850-like_plant"/>
</dbReference>
<organism evidence="3 4">
    <name type="scientific">Platanthera guangdongensis</name>
    <dbReference type="NCBI Taxonomy" id="2320717"/>
    <lineage>
        <taxon>Eukaryota</taxon>
        <taxon>Viridiplantae</taxon>
        <taxon>Streptophyta</taxon>
        <taxon>Embryophyta</taxon>
        <taxon>Tracheophyta</taxon>
        <taxon>Spermatophyta</taxon>
        <taxon>Magnoliopsida</taxon>
        <taxon>Liliopsida</taxon>
        <taxon>Asparagales</taxon>
        <taxon>Orchidaceae</taxon>
        <taxon>Orchidoideae</taxon>
        <taxon>Orchideae</taxon>
        <taxon>Orchidinae</taxon>
        <taxon>Platanthera</taxon>
    </lineage>
</organism>
<dbReference type="PANTHER" id="PTHR47926">
    <property type="entry name" value="PENTATRICOPEPTIDE REPEAT-CONTAINING PROTEIN"/>
    <property type="match status" value="1"/>
</dbReference>
<dbReference type="PROSITE" id="PS51375">
    <property type="entry name" value="PPR"/>
    <property type="match status" value="1"/>
</dbReference>
<reference evidence="3 4" key="1">
    <citation type="journal article" date="2022" name="Nat. Plants">
        <title>Genomes of leafy and leafless Platanthera orchids illuminate the evolution of mycoheterotrophy.</title>
        <authorList>
            <person name="Li M.H."/>
            <person name="Liu K.W."/>
            <person name="Li Z."/>
            <person name="Lu H.C."/>
            <person name="Ye Q.L."/>
            <person name="Zhang D."/>
            <person name="Wang J.Y."/>
            <person name="Li Y.F."/>
            <person name="Zhong Z.M."/>
            <person name="Liu X."/>
            <person name="Yu X."/>
            <person name="Liu D.K."/>
            <person name="Tu X.D."/>
            <person name="Liu B."/>
            <person name="Hao Y."/>
            <person name="Liao X.Y."/>
            <person name="Jiang Y.T."/>
            <person name="Sun W.H."/>
            <person name="Chen J."/>
            <person name="Chen Y.Q."/>
            <person name="Ai Y."/>
            <person name="Zhai J.W."/>
            <person name="Wu S.S."/>
            <person name="Zhou Z."/>
            <person name="Hsiao Y.Y."/>
            <person name="Wu W.L."/>
            <person name="Chen Y.Y."/>
            <person name="Lin Y.F."/>
            <person name="Hsu J.L."/>
            <person name="Li C.Y."/>
            <person name="Wang Z.W."/>
            <person name="Zhao X."/>
            <person name="Zhong W.Y."/>
            <person name="Ma X.K."/>
            <person name="Ma L."/>
            <person name="Huang J."/>
            <person name="Chen G.Z."/>
            <person name="Huang M.Z."/>
            <person name="Huang L."/>
            <person name="Peng D.H."/>
            <person name="Luo Y.B."/>
            <person name="Zou S.Q."/>
            <person name="Chen S.P."/>
            <person name="Lan S."/>
            <person name="Tsai W.C."/>
            <person name="Van de Peer Y."/>
            <person name="Liu Z.J."/>
        </authorList>
    </citation>
    <scope>NUCLEOTIDE SEQUENCE [LARGE SCALE GENOMIC DNA]</scope>
    <source>
        <strain evidence="3">Lor288</strain>
    </source>
</reference>
<comment type="caution">
    <text evidence="3">The sequence shown here is derived from an EMBL/GenBank/DDBJ whole genome shotgun (WGS) entry which is preliminary data.</text>
</comment>
<gene>
    <name evidence="3" type="ORF">KSP40_PGU011655</name>
</gene>
<accession>A0ABR2M9G9</accession>
<dbReference type="NCBIfam" id="TIGR00756">
    <property type="entry name" value="PPR"/>
    <property type="match status" value="2"/>
</dbReference>
<evidence type="ECO:0000256" key="1">
    <source>
        <dbReference type="ARBA" id="ARBA00022737"/>
    </source>
</evidence>
<dbReference type="EMBL" id="JBBWWR010000010">
    <property type="protein sequence ID" value="KAK8960809.1"/>
    <property type="molecule type" value="Genomic_DNA"/>
</dbReference>
<evidence type="ECO:0000256" key="2">
    <source>
        <dbReference type="PROSITE-ProRule" id="PRU00708"/>
    </source>
</evidence>
<evidence type="ECO:0000313" key="3">
    <source>
        <dbReference type="EMBL" id="KAK8960809.1"/>
    </source>
</evidence>
<evidence type="ECO:0008006" key="5">
    <source>
        <dbReference type="Google" id="ProtNLM"/>
    </source>
</evidence>
<name>A0ABR2M9G9_9ASPA</name>
<dbReference type="Pfam" id="PF01535">
    <property type="entry name" value="PPR"/>
    <property type="match status" value="4"/>
</dbReference>
<evidence type="ECO:0000313" key="4">
    <source>
        <dbReference type="Proteomes" id="UP001412067"/>
    </source>
</evidence>
<keyword evidence="1" id="KW-0677">Repeat</keyword>
<keyword evidence="4" id="KW-1185">Reference proteome</keyword>
<proteinExistence type="predicted"/>
<protein>
    <recommendedName>
        <fullName evidence="5">Pentatricopeptide repeat-containing protein</fullName>
    </recommendedName>
</protein>
<dbReference type="InterPro" id="IPR011990">
    <property type="entry name" value="TPR-like_helical_dom_sf"/>
</dbReference>
<dbReference type="Proteomes" id="UP001412067">
    <property type="component" value="Unassembled WGS sequence"/>
</dbReference>
<dbReference type="InterPro" id="IPR002885">
    <property type="entry name" value="PPR_rpt"/>
</dbReference>
<dbReference type="PANTHER" id="PTHR47926:SF347">
    <property type="entry name" value="PENTATRICOPEPTIDE REPEAT-CONTAINING PROTEIN"/>
    <property type="match status" value="1"/>
</dbReference>
<feature type="repeat" description="PPR" evidence="2">
    <location>
        <begin position="92"/>
        <end position="126"/>
    </location>
</feature>